<feature type="non-terminal residue" evidence="2">
    <location>
        <position position="37"/>
    </location>
</feature>
<dbReference type="AlphaFoldDB" id="A0A401TF99"/>
<keyword evidence="3" id="KW-1185">Reference proteome</keyword>
<evidence type="ECO:0000256" key="1">
    <source>
        <dbReference type="SAM" id="MobiDB-lite"/>
    </source>
</evidence>
<protein>
    <submittedName>
        <fullName evidence="2">Uncharacterized protein</fullName>
    </submittedName>
</protein>
<name>A0A401TF99_CHIPU</name>
<comment type="caution">
    <text evidence="2">The sequence shown here is derived from an EMBL/GenBank/DDBJ whole genome shotgun (WGS) entry which is preliminary data.</text>
</comment>
<proteinExistence type="predicted"/>
<reference evidence="2 3" key="1">
    <citation type="journal article" date="2018" name="Nat. Ecol. Evol.">
        <title>Shark genomes provide insights into elasmobranch evolution and the origin of vertebrates.</title>
        <authorList>
            <person name="Hara Y"/>
            <person name="Yamaguchi K"/>
            <person name="Onimaru K"/>
            <person name="Kadota M"/>
            <person name="Koyanagi M"/>
            <person name="Keeley SD"/>
            <person name="Tatsumi K"/>
            <person name="Tanaka K"/>
            <person name="Motone F"/>
            <person name="Kageyama Y"/>
            <person name="Nozu R"/>
            <person name="Adachi N"/>
            <person name="Nishimura O"/>
            <person name="Nakagawa R"/>
            <person name="Tanegashima C"/>
            <person name="Kiyatake I"/>
            <person name="Matsumoto R"/>
            <person name="Murakumo K"/>
            <person name="Nishida K"/>
            <person name="Terakita A"/>
            <person name="Kuratani S"/>
            <person name="Sato K"/>
            <person name="Hyodo S Kuraku.S."/>
        </authorList>
    </citation>
    <scope>NUCLEOTIDE SEQUENCE [LARGE SCALE GENOMIC DNA]</scope>
</reference>
<dbReference type="Proteomes" id="UP000287033">
    <property type="component" value="Unassembled WGS sequence"/>
</dbReference>
<feature type="region of interest" description="Disordered" evidence="1">
    <location>
        <begin position="1"/>
        <end position="21"/>
    </location>
</feature>
<evidence type="ECO:0000313" key="3">
    <source>
        <dbReference type="Proteomes" id="UP000287033"/>
    </source>
</evidence>
<sequence length="37" mass="4273">MGDCTQDVNANPLQGDTHRDGDQELERALCQWLLWDQ</sequence>
<accession>A0A401TF99</accession>
<feature type="compositionally biased region" description="Polar residues" evidence="1">
    <location>
        <begin position="1"/>
        <end position="14"/>
    </location>
</feature>
<gene>
    <name evidence="2" type="ORF">chiPu_0025353</name>
</gene>
<dbReference type="EMBL" id="BEZZ01057161">
    <property type="protein sequence ID" value="GCC41334.1"/>
    <property type="molecule type" value="Genomic_DNA"/>
</dbReference>
<organism evidence="2 3">
    <name type="scientific">Chiloscyllium punctatum</name>
    <name type="common">Brownbanded bambooshark</name>
    <name type="synonym">Hemiscyllium punctatum</name>
    <dbReference type="NCBI Taxonomy" id="137246"/>
    <lineage>
        <taxon>Eukaryota</taxon>
        <taxon>Metazoa</taxon>
        <taxon>Chordata</taxon>
        <taxon>Craniata</taxon>
        <taxon>Vertebrata</taxon>
        <taxon>Chondrichthyes</taxon>
        <taxon>Elasmobranchii</taxon>
        <taxon>Galeomorphii</taxon>
        <taxon>Galeoidea</taxon>
        <taxon>Orectolobiformes</taxon>
        <taxon>Hemiscylliidae</taxon>
        <taxon>Chiloscyllium</taxon>
    </lineage>
</organism>
<evidence type="ECO:0000313" key="2">
    <source>
        <dbReference type="EMBL" id="GCC41334.1"/>
    </source>
</evidence>